<keyword evidence="5" id="KW-0963">Cytoplasm</keyword>
<comment type="caution">
    <text evidence="11">Lacks conserved residue(s) required for the propagation of feature annotation.</text>
</comment>
<evidence type="ECO:0000256" key="3">
    <source>
        <dbReference type="ARBA" id="ARBA00005189"/>
    </source>
</evidence>
<keyword evidence="9" id="KW-0408">Iron</keyword>
<evidence type="ECO:0000259" key="12">
    <source>
        <dbReference type="PROSITE" id="PS50095"/>
    </source>
</evidence>
<dbReference type="PROSITE" id="PS00081">
    <property type="entry name" value="LIPOXYGENASE_2"/>
    <property type="match status" value="1"/>
</dbReference>
<evidence type="ECO:0000256" key="1">
    <source>
        <dbReference type="ARBA" id="ARBA00001962"/>
    </source>
</evidence>
<dbReference type="InterPro" id="IPR000907">
    <property type="entry name" value="LipOase"/>
</dbReference>
<dbReference type="GO" id="GO:0005737">
    <property type="term" value="C:cytoplasm"/>
    <property type="evidence" value="ECO:0007669"/>
    <property type="project" value="UniProtKB-SubCell"/>
</dbReference>
<keyword evidence="7" id="KW-0223">Dioxygenase</keyword>
<dbReference type="InterPro" id="IPR001024">
    <property type="entry name" value="PLAT/LH2_dom"/>
</dbReference>
<reference evidence="14" key="2">
    <citation type="submission" date="2025-09" db="UniProtKB">
        <authorList>
            <consortium name="Ensembl"/>
        </authorList>
    </citation>
    <scope>IDENTIFICATION</scope>
</reference>
<dbReference type="SUPFAM" id="SSF48484">
    <property type="entry name" value="Lipoxigenase"/>
    <property type="match status" value="1"/>
</dbReference>
<keyword evidence="8" id="KW-0560">Oxidoreductase</keyword>
<evidence type="ECO:0000256" key="2">
    <source>
        <dbReference type="ARBA" id="ARBA00004496"/>
    </source>
</evidence>
<evidence type="ECO:0000256" key="6">
    <source>
        <dbReference type="ARBA" id="ARBA00022723"/>
    </source>
</evidence>
<feature type="domain" description="Lipoxygenase" evidence="13">
    <location>
        <begin position="160"/>
        <end position="603"/>
    </location>
</feature>
<dbReference type="Gene3D" id="2.60.60.20">
    <property type="entry name" value="PLAT/LH2 domain"/>
    <property type="match status" value="1"/>
</dbReference>
<dbReference type="AlphaFoldDB" id="A0A8C5FC53"/>
<dbReference type="InterPro" id="IPR036392">
    <property type="entry name" value="PLAT/LH2_dom_sf"/>
</dbReference>
<keyword evidence="6" id="KW-0479">Metal-binding</keyword>
<evidence type="ECO:0000313" key="15">
    <source>
        <dbReference type="Proteomes" id="UP000694546"/>
    </source>
</evidence>
<dbReference type="Gene3D" id="3.10.450.60">
    <property type="match status" value="1"/>
</dbReference>
<sequence>MTTPPDHGKRRKTRAEPPGQVPIIAVYKVHVTTGDMCLAGTNDHVFVTLVGTNGESERTELDNYGLDFCSDQTSTYTVNTHPMGHLLLIKLEKAQYLFLPENQWFCSKIVVETPEGEALLFPCHRWLTRGEVLELRGAKGLSPSHTSVLDFSLGIFMQLHWKDDAFYGYQFLNGVHPSMIRNCPHLPSNFPVTEEMVQPFLETGTSLKQEIQKGNIFLCDYKSLEGLPTRVVEGKSLPLTAALCLLYLDTAGTLKPIAIQLGQEPSEKCPIFVPSDPELDWLLVKIFVKNADSVIHQIISHLMKTHLLAEVFAVATMRHFPDVHPLYKLLTPHFRYTLQINAAARRALLGPTGLLARSTPGLEGIIELLRRHLAETTYSSLCLPDNIAERGLQNIPNFYYRDDGLKLWTAINSFVRAMLGLYYPTDDEVSGDVELQRWIQDIFTKGFLGNSSSGMPESFITVEAVVKFVTMVIFTTSAQHAAVNSGQFDYYSWFPNSPLQLRKAPPTTKGLVTMDTILETLPNIGDTVAFIISSLVLYKKYMDSVVLGSYPEERFCEPAAKRIIENFQKELSSIEERIITRNASLDVPYCYLQPSEIENSVSI</sequence>
<evidence type="ECO:0000256" key="8">
    <source>
        <dbReference type="ARBA" id="ARBA00023002"/>
    </source>
</evidence>
<comment type="cofactor">
    <cofactor evidence="1">
        <name>Fe cation</name>
        <dbReference type="ChEBI" id="CHEBI:24875"/>
    </cofactor>
</comment>
<name>A0A8C5FC53_GADMO</name>
<dbReference type="GO" id="GO:0034440">
    <property type="term" value="P:lipid oxidation"/>
    <property type="evidence" value="ECO:0007669"/>
    <property type="project" value="InterPro"/>
</dbReference>
<evidence type="ECO:0000313" key="14">
    <source>
        <dbReference type="Ensembl" id="ENSGMOP00000025843.1"/>
    </source>
</evidence>
<reference evidence="14" key="1">
    <citation type="submission" date="2025-08" db="UniProtKB">
        <authorList>
            <consortium name="Ensembl"/>
        </authorList>
    </citation>
    <scope>IDENTIFICATION</scope>
</reference>
<dbReference type="PRINTS" id="PR00087">
    <property type="entry name" value="LIPOXYGENASE"/>
</dbReference>
<dbReference type="GeneTree" id="ENSGT00940000156796"/>
<dbReference type="SUPFAM" id="SSF49723">
    <property type="entry name" value="Lipase/lipooxygenase domain (PLAT/LH2 domain)"/>
    <property type="match status" value="1"/>
</dbReference>
<dbReference type="SMART" id="SM00308">
    <property type="entry name" value="LH2"/>
    <property type="match status" value="1"/>
</dbReference>
<comment type="subcellular location">
    <subcellularLocation>
        <location evidence="2">Cytoplasm</location>
    </subcellularLocation>
</comment>
<dbReference type="PANTHER" id="PTHR11771">
    <property type="entry name" value="LIPOXYGENASE"/>
    <property type="match status" value="1"/>
</dbReference>
<evidence type="ECO:0000256" key="10">
    <source>
        <dbReference type="ARBA" id="ARBA00023098"/>
    </source>
</evidence>
<dbReference type="FunFam" id="1.20.245.10:FF:000001">
    <property type="entry name" value="Arachidonate 5-lipoxygenase a"/>
    <property type="match status" value="1"/>
</dbReference>
<dbReference type="InterPro" id="IPR013819">
    <property type="entry name" value="LipOase_C"/>
</dbReference>
<dbReference type="InterPro" id="IPR020834">
    <property type="entry name" value="LipOase_CS"/>
</dbReference>
<dbReference type="PROSITE" id="PS51393">
    <property type="entry name" value="LIPOXYGENASE_3"/>
    <property type="match status" value="1"/>
</dbReference>
<feature type="domain" description="PLAT" evidence="12">
    <location>
        <begin position="25"/>
        <end position="141"/>
    </location>
</feature>
<dbReference type="InterPro" id="IPR036226">
    <property type="entry name" value="LipOase_C_sf"/>
</dbReference>
<protein>
    <recommendedName>
        <fullName evidence="16">Hydroperoxide isomerase ALOXE3</fullName>
    </recommendedName>
</protein>
<dbReference type="GO" id="GO:0046872">
    <property type="term" value="F:metal ion binding"/>
    <property type="evidence" value="ECO:0007669"/>
    <property type="project" value="UniProtKB-KW"/>
</dbReference>
<dbReference type="Proteomes" id="UP000694546">
    <property type="component" value="Chromosome 9"/>
</dbReference>
<evidence type="ECO:0000256" key="7">
    <source>
        <dbReference type="ARBA" id="ARBA00022964"/>
    </source>
</evidence>
<evidence type="ECO:0000256" key="5">
    <source>
        <dbReference type="ARBA" id="ARBA00022490"/>
    </source>
</evidence>
<organism evidence="14 15">
    <name type="scientific">Gadus morhua</name>
    <name type="common">Atlantic cod</name>
    <dbReference type="NCBI Taxonomy" id="8049"/>
    <lineage>
        <taxon>Eukaryota</taxon>
        <taxon>Metazoa</taxon>
        <taxon>Chordata</taxon>
        <taxon>Craniata</taxon>
        <taxon>Vertebrata</taxon>
        <taxon>Euteleostomi</taxon>
        <taxon>Actinopterygii</taxon>
        <taxon>Neopterygii</taxon>
        <taxon>Teleostei</taxon>
        <taxon>Neoteleostei</taxon>
        <taxon>Acanthomorphata</taxon>
        <taxon>Zeiogadaria</taxon>
        <taxon>Gadariae</taxon>
        <taxon>Gadiformes</taxon>
        <taxon>Gadoidei</taxon>
        <taxon>Gadidae</taxon>
        <taxon>Gadus</taxon>
    </lineage>
</organism>
<dbReference type="GO" id="GO:0016702">
    <property type="term" value="F:oxidoreductase activity, acting on single donors with incorporation of molecular oxygen, incorporation of two atoms of oxygen"/>
    <property type="evidence" value="ECO:0007669"/>
    <property type="project" value="InterPro"/>
</dbReference>
<dbReference type="Gene3D" id="1.20.245.10">
    <property type="entry name" value="Lipoxygenase-1, Domain 5"/>
    <property type="match status" value="1"/>
</dbReference>
<evidence type="ECO:0000256" key="4">
    <source>
        <dbReference type="ARBA" id="ARBA00009419"/>
    </source>
</evidence>
<keyword evidence="10" id="KW-0443">Lipid metabolism</keyword>
<keyword evidence="15" id="KW-1185">Reference proteome</keyword>
<proteinExistence type="inferred from homology"/>
<evidence type="ECO:0000259" key="13">
    <source>
        <dbReference type="PROSITE" id="PS51393"/>
    </source>
</evidence>
<dbReference type="Ensembl" id="ENSGMOT00000045556.1">
    <property type="protein sequence ID" value="ENSGMOP00000025843.1"/>
    <property type="gene ID" value="ENSGMOG00000023399.1"/>
</dbReference>
<comment type="similarity">
    <text evidence="4">Belongs to the lipoxygenase family.</text>
</comment>
<evidence type="ECO:0008006" key="16">
    <source>
        <dbReference type="Google" id="ProtNLM"/>
    </source>
</evidence>
<comment type="pathway">
    <text evidence="3">Lipid metabolism.</text>
</comment>
<evidence type="ECO:0000256" key="9">
    <source>
        <dbReference type="ARBA" id="ARBA00023004"/>
    </source>
</evidence>
<dbReference type="Pfam" id="PF01477">
    <property type="entry name" value="PLAT"/>
    <property type="match status" value="1"/>
</dbReference>
<accession>A0A8C5FC53</accession>
<evidence type="ECO:0000256" key="11">
    <source>
        <dbReference type="PROSITE-ProRule" id="PRU00152"/>
    </source>
</evidence>
<dbReference type="PROSITE" id="PS50095">
    <property type="entry name" value="PLAT"/>
    <property type="match status" value="1"/>
</dbReference>
<dbReference type="Pfam" id="PF00305">
    <property type="entry name" value="Lipoxygenase"/>
    <property type="match status" value="1"/>
</dbReference>